<dbReference type="Gene3D" id="1.10.630.10">
    <property type="entry name" value="Cytochrome P450"/>
    <property type="match status" value="1"/>
</dbReference>
<evidence type="ECO:0000256" key="7">
    <source>
        <dbReference type="ARBA" id="ARBA00023004"/>
    </source>
</evidence>
<reference evidence="12" key="1">
    <citation type="journal article" date="2020" name="Genome">
        <title>Transcriptome-wide identification and characterization of cytochrome P450s from Nothapodytes nimmoniana and their phylogenomic analysis revealed candidate cytochrome P450s involved in camptothecin biosynthetic pathway.</title>
        <authorList>
            <person name="Godbole R.C."/>
            <person name="Pable A.A."/>
            <person name="Barvkar V.T."/>
        </authorList>
    </citation>
    <scope>NUCLEOTIDE SEQUENCE</scope>
</reference>
<dbReference type="PANTHER" id="PTHR24286">
    <property type="entry name" value="CYTOCHROME P450 26"/>
    <property type="match status" value="1"/>
</dbReference>
<organism evidence="12">
    <name type="scientific">Nothapodytes nimmoniana</name>
    <name type="common">Nothapodytes foetida</name>
    <dbReference type="NCBI Taxonomy" id="159386"/>
    <lineage>
        <taxon>Eukaryota</taxon>
        <taxon>Viridiplantae</taxon>
        <taxon>Streptophyta</taxon>
        <taxon>Embryophyta</taxon>
        <taxon>Tracheophyta</taxon>
        <taxon>Spermatophyta</taxon>
        <taxon>Magnoliopsida</taxon>
        <taxon>eudicotyledons</taxon>
        <taxon>Gunneridae</taxon>
        <taxon>Pentapetalae</taxon>
        <taxon>asterids</taxon>
        <taxon>lamiids</taxon>
        <taxon>Icacinales</taxon>
        <taxon>Icacinaceae</taxon>
        <taxon>Nothapodytes</taxon>
    </lineage>
</organism>
<dbReference type="InterPro" id="IPR002403">
    <property type="entry name" value="Cyt_P450_E_grp-IV"/>
</dbReference>
<proteinExistence type="evidence at transcript level"/>
<keyword evidence="9" id="KW-0275">Fatty acid biosynthesis</keyword>
<dbReference type="GO" id="GO:0005506">
    <property type="term" value="F:iron ion binding"/>
    <property type="evidence" value="ECO:0007669"/>
    <property type="project" value="InterPro"/>
</dbReference>
<dbReference type="Pfam" id="PF00067">
    <property type="entry name" value="p450"/>
    <property type="match status" value="1"/>
</dbReference>
<name>A0A7L7RBA9_NOTNI</name>
<keyword evidence="7 11" id="KW-0408">Iron</keyword>
<dbReference type="GO" id="GO:0009695">
    <property type="term" value="P:jasmonic acid biosynthetic process"/>
    <property type="evidence" value="ECO:0007669"/>
    <property type="project" value="TreeGrafter"/>
</dbReference>
<feature type="binding site" description="axial binding residue" evidence="11">
    <location>
        <position position="433"/>
    </location>
    <ligand>
        <name>heme</name>
        <dbReference type="ChEBI" id="CHEBI:30413"/>
    </ligand>
    <ligandPart>
        <name>Fe</name>
        <dbReference type="ChEBI" id="CHEBI:18248"/>
    </ligandPart>
</feature>
<keyword evidence="8" id="KW-0443">Lipid metabolism</keyword>
<keyword evidence="3 11" id="KW-0349">Heme</keyword>
<dbReference type="EMBL" id="MN168857">
    <property type="protein sequence ID" value="QNS30011.1"/>
    <property type="molecule type" value="mRNA"/>
</dbReference>
<evidence type="ECO:0000313" key="12">
    <source>
        <dbReference type="EMBL" id="QNS30011.1"/>
    </source>
</evidence>
<evidence type="ECO:0000256" key="9">
    <source>
        <dbReference type="ARBA" id="ARBA00023160"/>
    </source>
</evidence>
<evidence type="ECO:0000256" key="4">
    <source>
        <dbReference type="ARBA" id="ARBA00022723"/>
    </source>
</evidence>
<comment type="similarity">
    <text evidence="1">Belongs to the cytochrome P450 family.</text>
</comment>
<evidence type="ECO:0000256" key="2">
    <source>
        <dbReference type="ARBA" id="ARBA00022516"/>
    </source>
</evidence>
<dbReference type="AlphaFoldDB" id="A0A7L7RBA9"/>
<dbReference type="InterPro" id="IPR001128">
    <property type="entry name" value="Cyt_P450"/>
</dbReference>
<dbReference type="GO" id="GO:0009941">
    <property type="term" value="C:chloroplast envelope"/>
    <property type="evidence" value="ECO:0007669"/>
    <property type="project" value="TreeGrafter"/>
</dbReference>
<gene>
    <name evidence="12" type="primary">CYP74A114</name>
</gene>
<sequence>MATYVEVRDEHFSLLPLSEIPGSYGLPYAGAIADRLDFFYYQGTHKFFSSRAQKYNSTVFRANMPPGPFISSNSKVIVLLDGKSFQVLFDVSKVEKKDLFTGTYMPSTSLTGGYRVLSYLDPSEPKHAKIKQLIFYLLHSRKNYFIPEFHKTYTEMFDSLEKDLSSKGEASFDKTNDQAAFNFLARAYYGVYPPETKLGSEGPNLITIWIAFQLGPILTAGLSRLIEEPLLHTFPLPPFLIKGKYNKLYDFFKNYSGVILDEAERIGLSRDEACHNLLFTTCFNTWGGLKKFFPIMFKWISQAGTKLHSQLAQEIRPVIKSNGGKVTIAALEQMPLMKSVIYECFRIEPPVPYQYGKAKKDLIIESHDSSYKVKKGEMLFGFQPFATTDPKIFERAEEFVPDRFVDDGEKMLQYVLWSNGPETESPTLDNKQCAGKDFVVLVSRLLLVEFFLRYDSFQATVSSSALGVAVTITSLKRATY</sequence>
<accession>A0A7L7RBA9</accession>
<dbReference type="PRINTS" id="PR00465">
    <property type="entry name" value="EP450IV"/>
</dbReference>
<evidence type="ECO:0000256" key="1">
    <source>
        <dbReference type="ARBA" id="ARBA00010617"/>
    </source>
</evidence>
<protein>
    <submittedName>
        <fullName evidence="12">Cytochrome P450</fullName>
    </submittedName>
</protein>
<dbReference type="GO" id="GO:0016705">
    <property type="term" value="F:oxidoreductase activity, acting on paired donors, with incorporation or reduction of molecular oxygen"/>
    <property type="evidence" value="ECO:0007669"/>
    <property type="project" value="InterPro"/>
</dbReference>
<dbReference type="CDD" id="cd11071">
    <property type="entry name" value="CYP74"/>
    <property type="match status" value="1"/>
</dbReference>
<evidence type="ECO:0000256" key="5">
    <source>
        <dbReference type="ARBA" id="ARBA00022767"/>
    </source>
</evidence>
<keyword evidence="6" id="KW-0276">Fatty acid metabolism</keyword>
<dbReference type="PANTHER" id="PTHR24286:SF255">
    <property type="entry name" value="ALLENE OXIDE SYNTHASE, CHLOROPLASTIC"/>
    <property type="match status" value="1"/>
</dbReference>
<keyword evidence="2" id="KW-0444">Lipid biosynthesis</keyword>
<keyword evidence="10" id="KW-0456">Lyase</keyword>
<dbReference type="SUPFAM" id="SSF48264">
    <property type="entry name" value="Cytochrome P450"/>
    <property type="match status" value="1"/>
</dbReference>
<evidence type="ECO:0000256" key="3">
    <source>
        <dbReference type="ARBA" id="ARBA00022617"/>
    </source>
</evidence>
<evidence type="ECO:0000256" key="11">
    <source>
        <dbReference type="PIRSR" id="PIRSR602403-1"/>
    </source>
</evidence>
<dbReference type="GO" id="GO:0031408">
    <property type="term" value="P:oxylipin biosynthetic process"/>
    <property type="evidence" value="ECO:0007669"/>
    <property type="project" value="UniProtKB-KW"/>
</dbReference>
<dbReference type="GO" id="GO:0004497">
    <property type="term" value="F:monooxygenase activity"/>
    <property type="evidence" value="ECO:0007669"/>
    <property type="project" value="InterPro"/>
</dbReference>
<evidence type="ECO:0000256" key="6">
    <source>
        <dbReference type="ARBA" id="ARBA00022832"/>
    </source>
</evidence>
<comment type="cofactor">
    <cofactor evidence="11">
        <name>heme</name>
        <dbReference type="ChEBI" id="CHEBI:30413"/>
    </cofactor>
</comment>
<evidence type="ECO:0000256" key="10">
    <source>
        <dbReference type="ARBA" id="ARBA00023239"/>
    </source>
</evidence>
<keyword evidence="4 11" id="KW-0479">Metal-binding</keyword>
<keyword evidence="5" id="KW-0925">Oxylipin biosynthesis</keyword>
<evidence type="ECO:0000256" key="8">
    <source>
        <dbReference type="ARBA" id="ARBA00023098"/>
    </source>
</evidence>
<dbReference type="GO" id="GO:0020037">
    <property type="term" value="F:heme binding"/>
    <property type="evidence" value="ECO:0007669"/>
    <property type="project" value="InterPro"/>
</dbReference>
<dbReference type="GO" id="GO:0016829">
    <property type="term" value="F:lyase activity"/>
    <property type="evidence" value="ECO:0007669"/>
    <property type="project" value="UniProtKB-KW"/>
</dbReference>
<dbReference type="GO" id="GO:0016125">
    <property type="term" value="P:sterol metabolic process"/>
    <property type="evidence" value="ECO:0007669"/>
    <property type="project" value="TreeGrafter"/>
</dbReference>
<dbReference type="InterPro" id="IPR036396">
    <property type="entry name" value="Cyt_P450_sf"/>
</dbReference>
<dbReference type="GO" id="GO:0009535">
    <property type="term" value="C:chloroplast thylakoid membrane"/>
    <property type="evidence" value="ECO:0007669"/>
    <property type="project" value="TreeGrafter"/>
</dbReference>
<dbReference type="FunFam" id="1.10.630.10:FF:000024">
    <property type="entry name" value="Allene oxide synthase, chloroplastic"/>
    <property type="match status" value="1"/>
</dbReference>